<dbReference type="InterPro" id="IPR015341">
    <property type="entry name" value="Glyco_hydro_38_cen"/>
</dbReference>
<dbReference type="PANTHER" id="PTHR11607">
    <property type="entry name" value="ALPHA-MANNOSIDASE"/>
    <property type="match status" value="1"/>
</dbReference>
<name>A0A8S3ZZS6_9EUPU</name>
<evidence type="ECO:0000256" key="4">
    <source>
        <dbReference type="ARBA" id="ARBA00022801"/>
    </source>
</evidence>
<accession>A0A8S3ZZS6</accession>
<comment type="similarity">
    <text evidence="2">Belongs to the glycosyl hydrolase 38 family.</text>
</comment>
<evidence type="ECO:0000256" key="6">
    <source>
        <dbReference type="ARBA" id="ARBA00023157"/>
    </source>
</evidence>
<dbReference type="InterPro" id="IPR037094">
    <property type="entry name" value="Glyco_hydro_38_cen_sf"/>
</dbReference>
<dbReference type="InterPro" id="IPR011330">
    <property type="entry name" value="Glyco_hydro/deAcase_b/a-brl"/>
</dbReference>
<gene>
    <name evidence="9" type="ORF">CUNI_LOCUS18663</name>
</gene>
<keyword evidence="4" id="KW-0378">Hydrolase</keyword>
<dbReference type="SUPFAM" id="SSF88713">
    <property type="entry name" value="Glycoside hydrolase/deacetylase"/>
    <property type="match status" value="1"/>
</dbReference>
<dbReference type="InterPro" id="IPR028995">
    <property type="entry name" value="Glyco_hydro_57/38_cen_sf"/>
</dbReference>
<evidence type="ECO:0000256" key="1">
    <source>
        <dbReference type="ARBA" id="ARBA00001947"/>
    </source>
</evidence>
<feature type="domain" description="Glycoside hydrolase family 38 central" evidence="8">
    <location>
        <begin position="92"/>
        <end position="162"/>
    </location>
</feature>
<evidence type="ECO:0000313" key="10">
    <source>
        <dbReference type="Proteomes" id="UP000678393"/>
    </source>
</evidence>
<comment type="caution">
    <text evidence="9">The sequence shown here is derived from an EMBL/GenBank/DDBJ whole genome shotgun (WGS) entry which is preliminary data.</text>
</comment>
<keyword evidence="5" id="KW-0862">Zinc</keyword>
<evidence type="ECO:0000313" key="9">
    <source>
        <dbReference type="EMBL" id="CAG5133105.1"/>
    </source>
</evidence>
<evidence type="ECO:0000256" key="5">
    <source>
        <dbReference type="ARBA" id="ARBA00022833"/>
    </source>
</evidence>
<dbReference type="InterPro" id="IPR013780">
    <property type="entry name" value="Glyco_hydro_b"/>
</dbReference>
<dbReference type="GO" id="GO:0004559">
    <property type="term" value="F:alpha-mannosidase activity"/>
    <property type="evidence" value="ECO:0007669"/>
    <property type="project" value="InterPro"/>
</dbReference>
<dbReference type="GO" id="GO:0005764">
    <property type="term" value="C:lysosome"/>
    <property type="evidence" value="ECO:0007669"/>
    <property type="project" value="TreeGrafter"/>
</dbReference>
<protein>
    <recommendedName>
        <fullName evidence="8">Glycoside hydrolase family 38 central domain-containing protein</fullName>
    </recommendedName>
</protein>
<dbReference type="OrthoDB" id="2016903at2759"/>
<dbReference type="Gene3D" id="1.20.1270.50">
    <property type="entry name" value="Glycoside hydrolase family 38, central domain"/>
    <property type="match status" value="1"/>
</dbReference>
<reference evidence="9" key="1">
    <citation type="submission" date="2021-04" db="EMBL/GenBank/DDBJ databases">
        <authorList>
            <consortium name="Molecular Ecology Group"/>
        </authorList>
    </citation>
    <scope>NUCLEOTIDE SEQUENCE</scope>
</reference>
<dbReference type="Pfam" id="PF07748">
    <property type="entry name" value="Glyco_hydro_38C"/>
    <property type="match status" value="1"/>
</dbReference>
<dbReference type="Pfam" id="PF17677">
    <property type="entry name" value="Glyco_hydro38C2"/>
    <property type="match status" value="1"/>
</dbReference>
<organism evidence="9 10">
    <name type="scientific">Candidula unifasciata</name>
    <dbReference type="NCBI Taxonomy" id="100452"/>
    <lineage>
        <taxon>Eukaryota</taxon>
        <taxon>Metazoa</taxon>
        <taxon>Spiralia</taxon>
        <taxon>Lophotrochozoa</taxon>
        <taxon>Mollusca</taxon>
        <taxon>Gastropoda</taxon>
        <taxon>Heterobranchia</taxon>
        <taxon>Euthyneura</taxon>
        <taxon>Panpulmonata</taxon>
        <taxon>Eupulmonata</taxon>
        <taxon>Stylommatophora</taxon>
        <taxon>Helicina</taxon>
        <taxon>Helicoidea</taxon>
        <taxon>Geomitridae</taxon>
        <taxon>Candidula</taxon>
    </lineage>
</organism>
<keyword evidence="6" id="KW-1015">Disulfide bond</keyword>
<keyword evidence="7" id="KW-0326">Glycosidase</keyword>
<dbReference type="GO" id="GO:0046872">
    <property type="term" value="F:metal ion binding"/>
    <property type="evidence" value="ECO:0007669"/>
    <property type="project" value="UniProtKB-KW"/>
</dbReference>
<dbReference type="Gene3D" id="3.20.110.10">
    <property type="entry name" value="Glycoside hydrolase 38, N terminal domain"/>
    <property type="match status" value="1"/>
</dbReference>
<sequence length="701" mass="79362">MKGYKTNHLLIPMGCDFGYQDAAVWFHNMESLMQMVNKMVVLTLNYYQQNSSVKYNLLYSTPSCYTYHVNKQKVKFPVKFDDFLPYGIEPGAYWTGFYTTRGGLKMHIKRAGQILQSCKQLSIFTALDDMFGHVNQLRDAMAVMQHHDIVMSLAYANIWKQNDGADTPASPPTWTFCHDLNISSCEVSEGSQQFLTALYNPLSWPINVPVRLPVNAERVTIVDGDGKNVAVQMVPVPERVTSIPERRTAPPAEAVFRANIPPMSVVSFSVKPQPGNGQAMPTLDASGDGIIQNEHLYLKFDIKTGRLASMYNKVSKMFVQMSQDFAYYVGDQTKARTSGAYLFVPQPNGAQSVTQEKVEMKVIKGEIVQEMHQKFNPWVSQVVRLYKGAKYAEFQWVVGPLDNSKTTEVISRFTSSMKSGTSFHTDSNGREMIMRIRRTSEDNPKVYDPISGNYYPVTSRIFIQDDDKDIQLTVLPDRPQGGSSLASGSLELMVHRRVTTDDDLGIGQPLVDNGVDGKGIIYTGKHYVCLDSREKSTLLVKHLALQLHLASVPMFARLVDGRYNTRAPTQHNFLNSPLPNNVQIVTLDRISENESDFFIIRLEHVFEEREDRMLSMPVEVNLESLFSPFKIVHVEESTLGGNFRPTEIHRLTWETTRGATSPMISSLDYKAAWDPPFTIKLRPMEIRTFRIQIVWQDGSHN</sequence>
<dbReference type="SMART" id="SM00872">
    <property type="entry name" value="Alpha-mann_mid"/>
    <property type="match status" value="1"/>
</dbReference>
<dbReference type="PANTHER" id="PTHR11607:SF3">
    <property type="entry name" value="LYSOSOMAL ALPHA-MANNOSIDASE"/>
    <property type="match status" value="1"/>
</dbReference>
<dbReference type="FunFam" id="1.20.1270.50:FF:000002">
    <property type="entry name" value="Alpha-mannosidase"/>
    <property type="match status" value="1"/>
</dbReference>
<dbReference type="InterPro" id="IPR027291">
    <property type="entry name" value="Glyco_hydro_38_N_sf"/>
</dbReference>
<dbReference type="Pfam" id="PF09261">
    <property type="entry name" value="Alpha-mann_mid"/>
    <property type="match status" value="1"/>
</dbReference>
<dbReference type="Gene3D" id="2.70.98.30">
    <property type="entry name" value="Golgi alpha-mannosidase II, domain 4"/>
    <property type="match status" value="1"/>
</dbReference>
<keyword evidence="10" id="KW-1185">Reference proteome</keyword>
<dbReference type="SUPFAM" id="SSF74650">
    <property type="entry name" value="Galactose mutarotase-like"/>
    <property type="match status" value="1"/>
</dbReference>
<dbReference type="InterPro" id="IPR050843">
    <property type="entry name" value="Glycosyl_Hydrlase_38"/>
</dbReference>
<dbReference type="Proteomes" id="UP000678393">
    <property type="component" value="Unassembled WGS sequence"/>
</dbReference>
<dbReference type="InterPro" id="IPR011013">
    <property type="entry name" value="Gal_mutarotase_sf_dom"/>
</dbReference>
<evidence type="ECO:0000256" key="7">
    <source>
        <dbReference type="ARBA" id="ARBA00023295"/>
    </source>
</evidence>
<dbReference type="GO" id="GO:0006013">
    <property type="term" value="P:mannose metabolic process"/>
    <property type="evidence" value="ECO:0007669"/>
    <property type="project" value="InterPro"/>
</dbReference>
<dbReference type="InterPro" id="IPR041147">
    <property type="entry name" value="GH38_C"/>
</dbReference>
<dbReference type="SUPFAM" id="SSF88688">
    <property type="entry name" value="Families 57/38 glycoside transferase middle domain"/>
    <property type="match status" value="1"/>
</dbReference>
<proteinExistence type="inferred from homology"/>
<dbReference type="FunFam" id="2.70.98.30:FF:000003">
    <property type="entry name" value="Alpha-mannosidase"/>
    <property type="match status" value="1"/>
</dbReference>
<dbReference type="Gene3D" id="2.60.40.1360">
    <property type="match status" value="1"/>
</dbReference>
<dbReference type="InterPro" id="IPR011682">
    <property type="entry name" value="Glyco_hydro_38_C"/>
</dbReference>
<evidence type="ECO:0000259" key="8">
    <source>
        <dbReference type="SMART" id="SM00872"/>
    </source>
</evidence>
<dbReference type="GO" id="GO:0030246">
    <property type="term" value="F:carbohydrate binding"/>
    <property type="evidence" value="ECO:0007669"/>
    <property type="project" value="InterPro"/>
</dbReference>
<keyword evidence="3" id="KW-0479">Metal-binding</keyword>
<dbReference type="EMBL" id="CAJHNH020005924">
    <property type="protein sequence ID" value="CAG5133105.1"/>
    <property type="molecule type" value="Genomic_DNA"/>
</dbReference>
<evidence type="ECO:0000256" key="2">
    <source>
        <dbReference type="ARBA" id="ARBA00009792"/>
    </source>
</evidence>
<comment type="cofactor">
    <cofactor evidence="1">
        <name>Zn(2+)</name>
        <dbReference type="ChEBI" id="CHEBI:29105"/>
    </cofactor>
</comment>
<dbReference type="Gene3D" id="2.60.40.1180">
    <property type="entry name" value="Golgi alpha-mannosidase II"/>
    <property type="match status" value="1"/>
</dbReference>
<evidence type="ECO:0000256" key="3">
    <source>
        <dbReference type="ARBA" id="ARBA00022723"/>
    </source>
</evidence>
<dbReference type="AlphaFoldDB" id="A0A8S3ZZS6"/>